<evidence type="ECO:0000313" key="1">
    <source>
        <dbReference type="EMBL" id="VDO25785.1"/>
    </source>
</evidence>
<dbReference type="Proteomes" id="UP000280834">
    <property type="component" value="Unassembled WGS sequence"/>
</dbReference>
<dbReference type="WBParaSite" id="BTMF_0000972201-mRNA-1">
    <property type="protein sequence ID" value="BTMF_0000972201-mRNA-1"/>
    <property type="gene ID" value="BTMF_0000972201"/>
</dbReference>
<gene>
    <name evidence="1" type="ORF">BTMF_LOCUS7773</name>
</gene>
<accession>A0A0R3QPT7</accession>
<evidence type="ECO:0000313" key="2">
    <source>
        <dbReference type="Proteomes" id="UP000280834"/>
    </source>
</evidence>
<proteinExistence type="predicted"/>
<protein>
    <submittedName>
        <fullName evidence="1 3">Uncharacterized protein</fullName>
    </submittedName>
</protein>
<dbReference type="AlphaFoldDB" id="A0A0R3QPT7"/>
<name>A0A0R3QPT7_9BILA</name>
<evidence type="ECO:0000313" key="3">
    <source>
        <dbReference type="WBParaSite" id="BTMF_0000972201-mRNA-1"/>
    </source>
</evidence>
<keyword evidence="2" id="KW-1185">Reference proteome</keyword>
<organism evidence="3">
    <name type="scientific">Brugia timori</name>
    <dbReference type="NCBI Taxonomy" id="42155"/>
    <lineage>
        <taxon>Eukaryota</taxon>
        <taxon>Metazoa</taxon>
        <taxon>Ecdysozoa</taxon>
        <taxon>Nematoda</taxon>
        <taxon>Chromadorea</taxon>
        <taxon>Rhabditida</taxon>
        <taxon>Spirurina</taxon>
        <taxon>Spiruromorpha</taxon>
        <taxon>Filarioidea</taxon>
        <taxon>Onchocercidae</taxon>
        <taxon>Brugia</taxon>
    </lineage>
</organism>
<reference evidence="1 2" key="2">
    <citation type="submission" date="2018-11" db="EMBL/GenBank/DDBJ databases">
        <authorList>
            <consortium name="Pathogen Informatics"/>
        </authorList>
    </citation>
    <scope>NUCLEOTIDE SEQUENCE [LARGE SCALE GENOMIC DNA]</scope>
</reference>
<dbReference type="EMBL" id="UZAG01016085">
    <property type="protein sequence ID" value="VDO25785.1"/>
    <property type="molecule type" value="Genomic_DNA"/>
</dbReference>
<sequence length="37" mass="4276">MDKMLSLNNTVRKLELLYTLTAIVIKKSLKFAHLCLL</sequence>
<reference evidence="3" key="1">
    <citation type="submission" date="2017-02" db="UniProtKB">
        <authorList>
            <consortium name="WormBaseParasite"/>
        </authorList>
    </citation>
    <scope>IDENTIFICATION</scope>
</reference>